<dbReference type="Gene3D" id="1.10.10.60">
    <property type="entry name" value="Homeodomain-like"/>
    <property type="match status" value="1"/>
</dbReference>
<feature type="region of interest" description="Disordered" evidence="17">
    <location>
        <begin position="372"/>
        <end position="392"/>
    </location>
</feature>
<evidence type="ECO:0000256" key="13">
    <source>
        <dbReference type="ARBA" id="ARBA00023231"/>
    </source>
</evidence>
<evidence type="ECO:0000259" key="19">
    <source>
        <dbReference type="PROSITE" id="PS50110"/>
    </source>
</evidence>
<feature type="domain" description="Sigma-54 factor interaction" evidence="18">
    <location>
        <begin position="137"/>
        <end position="366"/>
    </location>
</feature>
<evidence type="ECO:0000256" key="14">
    <source>
        <dbReference type="ARBA" id="ARBA00029881"/>
    </source>
</evidence>
<sequence length="488" mass="53571">MPTLLIVDDEPSVCYSFERIFRRQGIDVLSAGTLAEGVRLLQEHPPTVVVLDLQLPDGDGLAAFADFQSPAGNRPIVLITAHGTTEIAIEAMKRGAFDYLLKPLELDRLTDVISRAIEVAQANEEIESGPIPEGNRIIGRSPAMQAMGQMIGRIAPQEVNVLILGETGTGKELVAQAIVQHSPRVRQPYLAINCAAIPESLLESELFGHEAGAFTGATQRRIGKFEQCDGGTLFLDEVGEMSATVQAKVLRILQEQQFERLGGNKTVRTNVRILAATNQPLERLVQAGKFRADLFFRLASVTIEIPPLRDRRSDIPELAMAFVQRLNPSLNRQFREISPQLLDSWMHADWPGNVRQLLNAVTTAMLNGSGSRLHGDAPASAARIASTSETDSANRDPLIASVQQWVDARLAESPHDILRELSRQIERIAIAQVLQAAKGNQSLASDMLGLNRSTLRLKLREYEIRIEKNAVFETSESLEDGESESSRG</sequence>
<keyword evidence="11" id="KW-0010">Activator</keyword>
<dbReference type="Gene3D" id="3.40.50.300">
    <property type="entry name" value="P-loop containing nucleotide triphosphate hydrolases"/>
    <property type="match status" value="1"/>
</dbReference>
<dbReference type="CDD" id="cd00009">
    <property type="entry name" value="AAA"/>
    <property type="match status" value="1"/>
</dbReference>
<dbReference type="InterPro" id="IPR002078">
    <property type="entry name" value="Sigma_54_int"/>
</dbReference>
<evidence type="ECO:0000256" key="15">
    <source>
        <dbReference type="ARBA" id="ARBA00031910"/>
    </source>
</evidence>
<name>A0A6C2YR37_9BACT</name>
<evidence type="ECO:0000313" key="21">
    <source>
        <dbReference type="Proteomes" id="UP000464378"/>
    </source>
</evidence>
<evidence type="ECO:0000256" key="17">
    <source>
        <dbReference type="SAM" id="MobiDB-lite"/>
    </source>
</evidence>
<keyword evidence="12" id="KW-0804">Transcription</keyword>
<accession>A0A6C2YR37</accession>
<evidence type="ECO:0000259" key="18">
    <source>
        <dbReference type="PROSITE" id="PS50045"/>
    </source>
</evidence>
<dbReference type="InParanoid" id="A0A6C2YR37"/>
<dbReference type="InterPro" id="IPR025662">
    <property type="entry name" value="Sigma_54_int_dom_ATP-bd_1"/>
</dbReference>
<dbReference type="PROSITE" id="PS50045">
    <property type="entry name" value="SIGMA54_INTERACT_4"/>
    <property type="match status" value="1"/>
</dbReference>
<evidence type="ECO:0000256" key="11">
    <source>
        <dbReference type="ARBA" id="ARBA00023159"/>
    </source>
</evidence>
<dbReference type="PRINTS" id="PR01590">
    <property type="entry name" value="HTHFIS"/>
</dbReference>
<evidence type="ECO:0000256" key="5">
    <source>
        <dbReference type="ARBA" id="ARBA00022553"/>
    </source>
</evidence>
<keyword evidence="21" id="KW-1185">Reference proteome</keyword>
<comment type="subcellular location">
    <subcellularLocation>
        <location evidence="1">Cytoplasm</location>
    </subcellularLocation>
</comment>
<dbReference type="PROSITE" id="PS50110">
    <property type="entry name" value="RESPONSE_REGULATORY"/>
    <property type="match status" value="1"/>
</dbReference>
<keyword evidence="10" id="KW-0238">DNA-binding</keyword>
<evidence type="ECO:0000256" key="8">
    <source>
        <dbReference type="ARBA" id="ARBA00023012"/>
    </source>
</evidence>
<organism evidence="20">
    <name type="scientific">Tuwongella immobilis</name>
    <dbReference type="NCBI Taxonomy" id="692036"/>
    <lineage>
        <taxon>Bacteria</taxon>
        <taxon>Pseudomonadati</taxon>
        <taxon>Planctomycetota</taxon>
        <taxon>Planctomycetia</taxon>
        <taxon>Gemmatales</taxon>
        <taxon>Gemmataceae</taxon>
        <taxon>Tuwongella</taxon>
    </lineage>
</organism>
<dbReference type="KEGG" id="tim:GMBLW1_01590"/>
<dbReference type="PROSITE" id="PS00675">
    <property type="entry name" value="SIGMA54_INTERACT_1"/>
    <property type="match status" value="1"/>
</dbReference>
<dbReference type="Pfam" id="PF00072">
    <property type="entry name" value="Response_reg"/>
    <property type="match status" value="1"/>
</dbReference>
<dbReference type="FunFam" id="3.40.50.300:FF:000006">
    <property type="entry name" value="DNA-binding transcriptional regulator NtrC"/>
    <property type="match status" value="1"/>
</dbReference>
<evidence type="ECO:0000256" key="2">
    <source>
        <dbReference type="ARBA" id="ARBA00019059"/>
    </source>
</evidence>
<evidence type="ECO:0000256" key="7">
    <source>
        <dbReference type="ARBA" id="ARBA00022840"/>
    </source>
</evidence>
<dbReference type="Pfam" id="PF25601">
    <property type="entry name" value="AAA_lid_14"/>
    <property type="match status" value="1"/>
</dbReference>
<dbReference type="Pfam" id="PF02954">
    <property type="entry name" value="HTH_8"/>
    <property type="match status" value="1"/>
</dbReference>
<protein>
    <recommendedName>
        <fullName evidence="2">DNA-binding transcriptional regulator NtrC</fullName>
    </recommendedName>
    <alternativeName>
        <fullName evidence="14">Nitrogen regulation protein NR(I)</fullName>
    </alternativeName>
    <alternativeName>
        <fullName evidence="15">Nitrogen regulator I</fullName>
    </alternativeName>
</protein>
<keyword evidence="9" id="KW-0805">Transcription regulation</keyword>
<dbReference type="GO" id="GO:0005737">
    <property type="term" value="C:cytoplasm"/>
    <property type="evidence" value="ECO:0007669"/>
    <property type="project" value="UniProtKB-SubCell"/>
</dbReference>
<dbReference type="EMBL" id="LR586016">
    <property type="protein sequence ID" value="VIP03801.1"/>
    <property type="molecule type" value="Genomic_DNA"/>
</dbReference>
<keyword evidence="5 16" id="KW-0597">Phosphoprotein</keyword>
<keyword evidence="13" id="KW-0535">Nitrogen fixation</keyword>
<dbReference type="InterPro" id="IPR011006">
    <property type="entry name" value="CheY-like_superfamily"/>
</dbReference>
<feature type="domain" description="Response regulatory" evidence="19">
    <location>
        <begin position="3"/>
        <end position="117"/>
    </location>
</feature>
<dbReference type="Proteomes" id="UP000464378">
    <property type="component" value="Chromosome"/>
</dbReference>
<dbReference type="GO" id="GO:0000160">
    <property type="term" value="P:phosphorelay signal transduction system"/>
    <property type="evidence" value="ECO:0007669"/>
    <property type="project" value="UniProtKB-KW"/>
</dbReference>
<evidence type="ECO:0000256" key="12">
    <source>
        <dbReference type="ARBA" id="ARBA00023163"/>
    </source>
</evidence>
<evidence type="ECO:0000256" key="10">
    <source>
        <dbReference type="ARBA" id="ARBA00023125"/>
    </source>
</evidence>
<dbReference type="InterPro" id="IPR002197">
    <property type="entry name" value="HTH_Fis"/>
</dbReference>
<evidence type="ECO:0000256" key="4">
    <source>
        <dbReference type="ARBA" id="ARBA00022491"/>
    </source>
</evidence>
<dbReference type="InterPro" id="IPR027417">
    <property type="entry name" value="P-loop_NTPase"/>
</dbReference>
<keyword evidence="4" id="KW-0678">Repressor</keyword>
<evidence type="ECO:0000256" key="3">
    <source>
        <dbReference type="ARBA" id="ARBA00022490"/>
    </source>
</evidence>
<dbReference type="GO" id="GO:0043565">
    <property type="term" value="F:sequence-specific DNA binding"/>
    <property type="evidence" value="ECO:0007669"/>
    <property type="project" value="InterPro"/>
</dbReference>
<proteinExistence type="predicted"/>
<evidence type="ECO:0000256" key="1">
    <source>
        <dbReference type="ARBA" id="ARBA00004496"/>
    </source>
</evidence>
<reference evidence="20" key="1">
    <citation type="submission" date="2019-04" db="EMBL/GenBank/DDBJ databases">
        <authorList>
            <consortium name="Science for Life Laboratories"/>
        </authorList>
    </citation>
    <scope>NUCLEOTIDE SEQUENCE</scope>
    <source>
        <strain evidence="20">MBLW1</strain>
    </source>
</reference>
<dbReference type="EMBL" id="LR593887">
    <property type="protein sequence ID" value="VTS04969.1"/>
    <property type="molecule type" value="Genomic_DNA"/>
</dbReference>
<dbReference type="SUPFAM" id="SSF46689">
    <property type="entry name" value="Homeodomain-like"/>
    <property type="match status" value="1"/>
</dbReference>
<evidence type="ECO:0000256" key="9">
    <source>
        <dbReference type="ARBA" id="ARBA00023015"/>
    </source>
</evidence>
<dbReference type="InterPro" id="IPR009057">
    <property type="entry name" value="Homeodomain-like_sf"/>
</dbReference>
<dbReference type="RefSeq" id="WP_162658955.1">
    <property type="nucleotide sequence ID" value="NZ_LR593887.1"/>
</dbReference>
<dbReference type="AlphaFoldDB" id="A0A6C2YR37"/>
<dbReference type="PANTHER" id="PTHR32071:SF95">
    <property type="entry name" value="DNA-BINDING TRANSCRIPTIONAL REGULATOR NTRC"/>
    <property type="match status" value="1"/>
</dbReference>
<dbReference type="InterPro" id="IPR003593">
    <property type="entry name" value="AAA+_ATPase"/>
</dbReference>
<dbReference type="Gene3D" id="3.40.50.2300">
    <property type="match status" value="1"/>
</dbReference>
<dbReference type="InterPro" id="IPR001789">
    <property type="entry name" value="Sig_transdc_resp-reg_receiver"/>
</dbReference>
<dbReference type="SUPFAM" id="SSF52540">
    <property type="entry name" value="P-loop containing nucleoside triphosphate hydrolases"/>
    <property type="match status" value="1"/>
</dbReference>
<dbReference type="SMART" id="SM00382">
    <property type="entry name" value="AAA"/>
    <property type="match status" value="1"/>
</dbReference>
<evidence type="ECO:0000313" key="20">
    <source>
        <dbReference type="EMBL" id="VIP03801.1"/>
    </source>
</evidence>
<dbReference type="Pfam" id="PF00158">
    <property type="entry name" value="Sigma54_activat"/>
    <property type="match status" value="1"/>
</dbReference>
<keyword evidence="7" id="KW-0067">ATP-binding</keyword>
<keyword evidence="6" id="KW-0547">Nucleotide-binding</keyword>
<dbReference type="GO" id="GO:0005524">
    <property type="term" value="F:ATP binding"/>
    <property type="evidence" value="ECO:0007669"/>
    <property type="project" value="UniProtKB-KW"/>
</dbReference>
<keyword evidence="8" id="KW-0902">Two-component regulatory system</keyword>
<dbReference type="InterPro" id="IPR025944">
    <property type="entry name" value="Sigma_54_int_dom_CS"/>
</dbReference>
<evidence type="ECO:0000256" key="6">
    <source>
        <dbReference type="ARBA" id="ARBA00022741"/>
    </source>
</evidence>
<dbReference type="PANTHER" id="PTHR32071">
    <property type="entry name" value="TRANSCRIPTIONAL REGULATORY PROTEIN"/>
    <property type="match status" value="1"/>
</dbReference>
<dbReference type="SUPFAM" id="SSF52172">
    <property type="entry name" value="CheY-like"/>
    <property type="match status" value="1"/>
</dbReference>
<dbReference type="InterPro" id="IPR058031">
    <property type="entry name" value="AAA_lid_NorR"/>
</dbReference>
<feature type="modified residue" description="4-aspartylphosphate" evidence="16">
    <location>
        <position position="52"/>
    </location>
</feature>
<dbReference type="PROSITE" id="PS00688">
    <property type="entry name" value="SIGMA54_INTERACT_3"/>
    <property type="match status" value="1"/>
</dbReference>
<dbReference type="Gene3D" id="1.10.8.60">
    <property type="match status" value="1"/>
</dbReference>
<dbReference type="SMART" id="SM00448">
    <property type="entry name" value="REC"/>
    <property type="match status" value="1"/>
</dbReference>
<keyword evidence="3" id="KW-0963">Cytoplasm</keyword>
<evidence type="ECO:0000256" key="16">
    <source>
        <dbReference type="PROSITE-ProRule" id="PRU00169"/>
    </source>
</evidence>
<dbReference type="GO" id="GO:0006355">
    <property type="term" value="P:regulation of DNA-templated transcription"/>
    <property type="evidence" value="ECO:0007669"/>
    <property type="project" value="InterPro"/>
</dbReference>
<gene>
    <name evidence="20" type="ORF">GMBLW1_01590</name>
</gene>